<evidence type="ECO:0000259" key="9">
    <source>
        <dbReference type="PROSITE" id="PS52029"/>
    </source>
</evidence>
<sequence>MFKMIQTTRLGFSLFSLMMVASPVVMAVQSQSSQSQASQTQAARSQLGWQLLNQHELTSQNQLCRDSIQSNHYAYNVCFPAAVATIYAENDYFPIWTDDASRQELLVQLKSLVYAELVPGLAKRLFELESLAQFHDLRSFDLLATDSLLVYQAIIAQIQATPSLLFKHHYLTVPSGISIERHHSLSAASIRDELNRLRPQTKRFERSVALAERLHSQTPHQLIFTGNKRLIKEDQPIVQGHLLLDVLYSYGDISQIDYEVLSDHEEIRNTGEVTYAIKAFQRRNGLEDDGVIGPATARQLALPYSEVARVIALNLQRSRFGTKAADRPLIQVNIPDYMLRMTQQDQVLFESKVIVGRTSRPTYLFSSSLNTMVVNPYWNVPTTIKQEDVIPKVKESVNYLVEKNLKIVKSWRDRSVILPEQIEWSTVDPETFPYEFQQGPGPANALGKVKFLMPNDYSVFLHDTPARSLFNKKRRNFSSGCVRVEKADELAELILQHQRRDGIAPYHKMVSDEQQDTVSLARRVNVDFMYLTAWVDENEQLQLREDIYGYDRPGEKSVEPQYITLKDFRY</sequence>
<comment type="pathway">
    <text evidence="1 7">Cell wall biogenesis; peptidoglycan biosynthesis.</text>
</comment>
<dbReference type="STRING" id="1903952.BIT28_12300"/>
<evidence type="ECO:0000256" key="6">
    <source>
        <dbReference type="ARBA" id="ARBA00023316"/>
    </source>
</evidence>
<dbReference type="CDD" id="cd16913">
    <property type="entry name" value="YkuD_like"/>
    <property type="match status" value="1"/>
</dbReference>
<organism evidence="10 11">
    <name type="scientific">Photobacterium proteolyticum</name>
    <dbReference type="NCBI Taxonomy" id="1903952"/>
    <lineage>
        <taxon>Bacteria</taxon>
        <taxon>Pseudomonadati</taxon>
        <taxon>Pseudomonadota</taxon>
        <taxon>Gammaproteobacteria</taxon>
        <taxon>Vibrionales</taxon>
        <taxon>Vibrionaceae</taxon>
        <taxon>Photobacterium</taxon>
    </lineage>
</organism>
<feature type="active site" description="Proton donor/acceptor" evidence="7">
    <location>
        <position position="462"/>
    </location>
</feature>
<proteinExistence type="inferred from homology"/>
<evidence type="ECO:0000256" key="4">
    <source>
        <dbReference type="ARBA" id="ARBA00022960"/>
    </source>
</evidence>
<dbReference type="GO" id="GO:0071555">
    <property type="term" value="P:cell wall organization"/>
    <property type="evidence" value="ECO:0007669"/>
    <property type="project" value="UniProtKB-UniRule"/>
</dbReference>
<keyword evidence="4 7" id="KW-0133">Cell shape</keyword>
<comment type="caution">
    <text evidence="10">The sequence shown here is derived from an EMBL/GenBank/DDBJ whole genome shotgun (WGS) entry which is preliminary data.</text>
</comment>
<keyword evidence="11" id="KW-1185">Reference proteome</keyword>
<feature type="chain" id="PRO_5012751187" description="L,D-TPase catalytic domain-containing protein" evidence="8">
    <location>
        <begin position="28"/>
        <end position="570"/>
    </location>
</feature>
<accession>A0A1Q9GBG5</accession>
<comment type="similarity">
    <text evidence="2">Belongs to the YkuD family.</text>
</comment>
<dbReference type="PANTHER" id="PTHR41533">
    <property type="entry name" value="L,D-TRANSPEPTIDASE HI_1667-RELATED"/>
    <property type="match status" value="1"/>
</dbReference>
<dbReference type="InterPro" id="IPR002477">
    <property type="entry name" value="Peptidoglycan-bd-like"/>
</dbReference>
<dbReference type="Gene3D" id="2.40.440.10">
    <property type="entry name" value="L,D-transpeptidase catalytic domain-like"/>
    <property type="match status" value="1"/>
</dbReference>
<keyword evidence="3" id="KW-0808">Transferase</keyword>
<keyword evidence="5 7" id="KW-0573">Peptidoglycan synthesis</keyword>
<dbReference type="SUPFAM" id="SSF141523">
    <property type="entry name" value="L,D-transpeptidase catalytic domain-like"/>
    <property type="match status" value="1"/>
</dbReference>
<dbReference type="Pfam" id="PF03734">
    <property type="entry name" value="YkuD"/>
    <property type="match status" value="1"/>
</dbReference>
<evidence type="ECO:0000256" key="5">
    <source>
        <dbReference type="ARBA" id="ARBA00022984"/>
    </source>
</evidence>
<feature type="domain" description="L,D-TPase catalytic" evidence="9">
    <location>
        <begin position="328"/>
        <end position="506"/>
    </location>
</feature>
<dbReference type="GO" id="GO:0009252">
    <property type="term" value="P:peptidoglycan biosynthetic process"/>
    <property type="evidence" value="ECO:0007669"/>
    <property type="project" value="UniProtKB-UniPathway"/>
</dbReference>
<evidence type="ECO:0000256" key="8">
    <source>
        <dbReference type="SAM" id="SignalP"/>
    </source>
</evidence>
<dbReference type="UniPathway" id="UPA00219"/>
<protein>
    <recommendedName>
        <fullName evidence="9">L,D-TPase catalytic domain-containing protein</fullName>
    </recommendedName>
</protein>
<evidence type="ECO:0000313" key="11">
    <source>
        <dbReference type="Proteomes" id="UP000186905"/>
    </source>
</evidence>
<dbReference type="PROSITE" id="PS52029">
    <property type="entry name" value="LD_TPASE"/>
    <property type="match status" value="1"/>
</dbReference>
<dbReference type="PANTHER" id="PTHR41533:SF1">
    <property type="entry name" value="L,D-TRANSPEPTIDASE YCBB-RELATED"/>
    <property type="match status" value="1"/>
</dbReference>
<feature type="active site" description="Nucleophile" evidence="7">
    <location>
        <position position="481"/>
    </location>
</feature>
<dbReference type="GO" id="GO:0008360">
    <property type="term" value="P:regulation of cell shape"/>
    <property type="evidence" value="ECO:0007669"/>
    <property type="project" value="UniProtKB-UniRule"/>
</dbReference>
<reference evidence="10 11" key="1">
    <citation type="submission" date="2016-09" db="EMBL/GenBank/DDBJ databases">
        <title>Photobacterium proteolyticum sp. nov. a protease producing bacterium isolated from ocean sediments of Laizhou Bay.</title>
        <authorList>
            <person name="Li Y."/>
        </authorList>
    </citation>
    <scope>NUCLEOTIDE SEQUENCE [LARGE SCALE GENOMIC DNA]</scope>
    <source>
        <strain evidence="10 11">13-12</strain>
    </source>
</reference>
<dbReference type="SUPFAM" id="SSF53955">
    <property type="entry name" value="Lysozyme-like"/>
    <property type="match status" value="1"/>
</dbReference>
<dbReference type="InterPro" id="IPR038063">
    <property type="entry name" value="Transpep_catalytic_dom"/>
</dbReference>
<dbReference type="Pfam" id="PF20142">
    <property type="entry name" value="Scaffold"/>
    <property type="match status" value="1"/>
</dbReference>
<evidence type="ECO:0000256" key="2">
    <source>
        <dbReference type="ARBA" id="ARBA00005992"/>
    </source>
</evidence>
<name>A0A1Q9GBG5_9GAMM</name>
<evidence type="ECO:0000256" key="3">
    <source>
        <dbReference type="ARBA" id="ARBA00022679"/>
    </source>
</evidence>
<dbReference type="InterPro" id="IPR023346">
    <property type="entry name" value="Lysozyme-like_dom_sf"/>
</dbReference>
<evidence type="ECO:0000256" key="1">
    <source>
        <dbReference type="ARBA" id="ARBA00004752"/>
    </source>
</evidence>
<dbReference type="GO" id="GO:0016740">
    <property type="term" value="F:transferase activity"/>
    <property type="evidence" value="ECO:0007669"/>
    <property type="project" value="UniProtKB-KW"/>
</dbReference>
<dbReference type="Pfam" id="PF01471">
    <property type="entry name" value="PG_binding_1"/>
    <property type="match status" value="1"/>
</dbReference>
<dbReference type="EMBL" id="MJIL01000094">
    <property type="protein sequence ID" value="OLQ71687.1"/>
    <property type="molecule type" value="Genomic_DNA"/>
</dbReference>
<dbReference type="InterPro" id="IPR045380">
    <property type="entry name" value="LD_TPept_scaffold_dom"/>
</dbReference>
<feature type="signal peptide" evidence="8">
    <location>
        <begin position="1"/>
        <end position="27"/>
    </location>
</feature>
<dbReference type="InterPro" id="IPR005490">
    <property type="entry name" value="LD_TPept_cat_dom"/>
</dbReference>
<dbReference type="Proteomes" id="UP000186905">
    <property type="component" value="Unassembled WGS sequence"/>
</dbReference>
<dbReference type="AlphaFoldDB" id="A0A1Q9GBG5"/>
<dbReference type="GO" id="GO:0004180">
    <property type="term" value="F:carboxypeptidase activity"/>
    <property type="evidence" value="ECO:0007669"/>
    <property type="project" value="UniProtKB-ARBA"/>
</dbReference>
<dbReference type="InterPro" id="IPR036366">
    <property type="entry name" value="PGBDSf"/>
</dbReference>
<gene>
    <name evidence="10" type="ORF">BIT28_12300</name>
</gene>
<dbReference type="InterPro" id="IPR052905">
    <property type="entry name" value="LD-transpeptidase_YkuD-like"/>
</dbReference>
<evidence type="ECO:0000256" key="7">
    <source>
        <dbReference type="PROSITE-ProRule" id="PRU01373"/>
    </source>
</evidence>
<keyword evidence="6 7" id="KW-0961">Cell wall biogenesis/degradation</keyword>
<keyword evidence="8" id="KW-0732">Signal</keyword>
<dbReference type="RefSeq" id="WP_075767339.1">
    <property type="nucleotide sequence ID" value="NZ_MJIL01000094.1"/>
</dbReference>
<dbReference type="Gene3D" id="1.10.101.10">
    <property type="entry name" value="PGBD-like superfamily/PGBD"/>
    <property type="match status" value="1"/>
</dbReference>
<dbReference type="OrthoDB" id="9778545at2"/>
<evidence type="ECO:0000313" key="10">
    <source>
        <dbReference type="EMBL" id="OLQ71687.1"/>
    </source>
</evidence>